<dbReference type="RefSeq" id="WP_342160433.1">
    <property type="nucleotide sequence ID" value="NZ_JBCDNA010000002.1"/>
</dbReference>
<dbReference type="EMBL" id="JBCDNA010000002">
    <property type="protein sequence ID" value="MEL4456323.1"/>
    <property type="molecule type" value="Genomic_DNA"/>
</dbReference>
<reference evidence="4 5" key="1">
    <citation type="submission" date="2024-04" db="EMBL/GenBank/DDBJ databases">
        <title>whole genome sequencing of Lutimonas vermicola strain IMCC1616.</title>
        <authorList>
            <person name="Bae S.S."/>
        </authorList>
    </citation>
    <scope>NUCLEOTIDE SEQUENCE [LARGE SCALE GENOMIC DNA]</scope>
    <source>
        <strain evidence="4 5">IMCC1616</strain>
    </source>
</reference>
<evidence type="ECO:0000313" key="5">
    <source>
        <dbReference type="Proteomes" id="UP001474120"/>
    </source>
</evidence>
<name>A0ABU9L1J8_9FLAO</name>
<dbReference type="InterPro" id="IPR026444">
    <property type="entry name" value="Secre_tail"/>
</dbReference>
<accession>A0ABU9L1J8</accession>
<evidence type="ECO:0000313" key="4">
    <source>
        <dbReference type="EMBL" id="MEL4456323.1"/>
    </source>
</evidence>
<evidence type="ECO:0000259" key="3">
    <source>
        <dbReference type="Pfam" id="PF18962"/>
    </source>
</evidence>
<feature type="domain" description="Secretion system C-terminal sorting" evidence="3">
    <location>
        <begin position="48"/>
        <end position="114"/>
    </location>
</feature>
<protein>
    <submittedName>
        <fullName evidence="4">T9SS type A sorting domain-containing protein</fullName>
    </submittedName>
</protein>
<keyword evidence="1 2" id="KW-0732">Signal</keyword>
<sequence length="116" mass="13448">MMKKYTLLFFFIFLAGLATVSAQSDPSIRVEDSSVSIDNFILNEAVSMYPNPVERYLTIRSNFPITRVMVYSLLGDQVKDVRNNFSRIDLRDLNSGIYMIKVYSNQFFVTKKLIKK</sequence>
<feature type="signal peptide" evidence="2">
    <location>
        <begin position="1"/>
        <end position="22"/>
    </location>
</feature>
<dbReference type="NCBIfam" id="TIGR04183">
    <property type="entry name" value="Por_Secre_tail"/>
    <property type="match status" value="1"/>
</dbReference>
<dbReference type="Proteomes" id="UP001474120">
    <property type="component" value="Unassembled WGS sequence"/>
</dbReference>
<gene>
    <name evidence="4" type="ORF">AABB81_10480</name>
</gene>
<evidence type="ECO:0000256" key="1">
    <source>
        <dbReference type="ARBA" id="ARBA00022729"/>
    </source>
</evidence>
<dbReference type="Pfam" id="PF18962">
    <property type="entry name" value="Por_Secre_tail"/>
    <property type="match status" value="1"/>
</dbReference>
<proteinExistence type="predicted"/>
<evidence type="ECO:0000256" key="2">
    <source>
        <dbReference type="SAM" id="SignalP"/>
    </source>
</evidence>
<organism evidence="4 5">
    <name type="scientific">Lutimonas vermicola</name>
    <dbReference type="NCBI Taxonomy" id="414288"/>
    <lineage>
        <taxon>Bacteria</taxon>
        <taxon>Pseudomonadati</taxon>
        <taxon>Bacteroidota</taxon>
        <taxon>Flavobacteriia</taxon>
        <taxon>Flavobacteriales</taxon>
        <taxon>Flavobacteriaceae</taxon>
        <taxon>Lutimonas</taxon>
    </lineage>
</organism>
<feature type="chain" id="PRO_5045216111" evidence="2">
    <location>
        <begin position="23"/>
        <end position="116"/>
    </location>
</feature>
<comment type="caution">
    <text evidence="4">The sequence shown here is derived from an EMBL/GenBank/DDBJ whole genome shotgun (WGS) entry which is preliminary data.</text>
</comment>
<keyword evidence="5" id="KW-1185">Reference proteome</keyword>